<comment type="caution">
    <text evidence="1">The sequence shown here is derived from an EMBL/GenBank/DDBJ whole genome shotgun (WGS) entry which is preliminary data.</text>
</comment>
<sequence length="145" mass="15444">MPYGMRKWLGTAGAAVASLAVAACLFLMYFSAFPGGEKEYYLFSASSQAERKETLSVGDLFAVRGESAVYIADSGRDSASIAKEIREKYAAEILFTETVGDTVSYYCHSSGLGEGIILNGCLINLHIAVRTDSVAVGTPIIFGGY</sequence>
<accession>A0A9D1MF49</accession>
<dbReference type="PROSITE" id="PS51257">
    <property type="entry name" value="PROKAR_LIPOPROTEIN"/>
    <property type="match status" value="1"/>
</dbReference>
<reference evidence="1" key="1">
    <citation type="submission" date="2020-10" db="EMBL/GenBank/DDBJ databases">
        <authorList>
            <person name="Gilroy R."/>
        </authorList>
    </citation>
    <scope>NUCLEOTIDE SEQUENCE</scope>
    <source>
        <strain evidence="1">11687</strain>
    </source>
</reference>
<protein>
    <submittedName>
        <fullName evidence="1">Uncharacterized protein</fullName>
    </submittedName>
</protein>
<name>A0A9D1MF49_9FIRM</name>
<dbReference type="InterPro" id="IPR036209">
    <property type="entry name" value="YwmB-like_sf"/>
</dbReference>
<dbReference type="EMBL" id="DVMZ01000078">
    <property type="protein sequence ID" value="HIU59040.1"/>
    <property type="molecule type" value="Genomic_DNA"/>
</dbReference>
<evidence type="ECO:0000313" key="2">
    <source>
        <dbReference type="Proteomes" id="UP000824081"/>
    </source>
</evidence>
<gene>
    <name evidence="1" type="ORF">IAC57_02950</name>
</gene>
<reference evidence="1" key="2">
    <citation type="journal article" date="2021" name="PeerJ">
        <title>Extensive microbial diversity within the chicken gut microbiome revealed by metagenomics and culture.</title>
        <authorList>
            <person name="Gilroy R."/>
            <person name="Ravi A."/>
            <person name="Getino M."/>
            <person name="Pursley I."/>
            <person name="Horton D.L."/>
            <person name="Alikhan N.F."/>
            <person name="Baker D."/>
            <person name="Gharbi K."/>
            <person name="Hall N."/>
            <person name="Watson M."/>
            <person name="Adriaenssens E.M."/>
            <person name="Foster-Nyarko E."/>
            <person name="Jarju S."/>
            <person name="Secka A."/>
            <person name="Antonio M."/>
            <person name="Oren A."/>
            <person name="Chaudhuri R.R."/>
            <person name="La Ragione R."/>
            <person name="Hildebrand F."/>
            <person name="Pallen M.J."/>
        </authorList>
    </citation>
    <scope>NUCLEOTIDE SEQUENCE</scope>
    <source>
        <strain evidence="1">11687</strain>
    </source>
</reference>
<evidence type="ECO:0000313" key="1">
    <source>
        <dbReference type="EMBL" id="HIU59040.1"/>
    </source>
</evidence>
<dbReference type="Gene3D" id="3.30.360.40">
    <property type="entry name" value="YwmB-like"/>
    <property type="match status" value="1"/>
</dbReference>
<dbReference type="SUPFAM" id="SSF143842">
    <property type="entry name" value="YwmB-like"/>
    <property type="match status" value="1"/>
</dbReference>
<organism evidence="1 2">
    <name type="scientific">Candidatus Scatosoma pullistercoris</name>
    <dbReference type="NCBI Taxonomy" id="2840934"/>
    <lineage>
        <taxon>Bacteria</taxon>
        <taxon>Bacillati</taxon>
        <taxon>Bacillota</taxon>
        <taxon>Clostridia</taxon>
        <taxon>Candidatus Scatosoma</taxon>
    </lineage>
</organism>
<proteinExistence type="predicted"/>
<dbReference type="AlphaFoldDB" id="A0A9D1MF49"/>
<dbReference type="Proteomes" id="UP000824081">
    <property type="component" value="Unassembled WGS sequence"/>
</dbReference>